<dbReference type="EMBL" id="VWSJ01000034">
    <property type="protein sequence ID" value="MSN97013.1"/>
    <property type="molecule type" value="Genomic_DNA"/>
</dbReference>
<evidence type="ECO:0000313" key="3">
    <source>
        <dbReference type="Proteomes" id="UP000476338"/>
    </source>
</evidence>
<keyword evidence="1" id="KW-0732">Signal</keyword>
<feature type="chain" id="PRO_5026651359" description="ATP-dependent nuclease subunit B" evidence="1">
    <location>
        <begin position="23"/>
        <end position="423"/>
    </location>
</feature>
<evidence type="ECO:0008006" key="4">
    <source>
        <dbReference type="Google" id="ProtNLM"/>
    </source>
</evidence>
<dbReference type="SUPFAM" id="SSF48452">
    <property type="entry name" value="TPR-like"/>
    <property type="match status" value="1"/>
</dbReference>
<proteinExistence type="predicted"/>
<feature type="signal peptide" evidence="1">
    <location>
        <begin position="1"/>
        <end position="22"/>
    </location>
</feature>
<reference evidence="2 3" key="1">
    <citation type="submission" date="2019-09" db="EMBL/GenBank/DDBJ databases">
        <authorList>
            <person name="Silva M."/>
            <person name="Pereira G."/>
            <person name="Lopes-Da-Costa L."/>
            <person name="Silva E."/>
        </authorList>
    </citation>
    <scope>NUCLEOTIDE SEQUENCE [LARGE SCALE GENOMIC DNA]</scope>
    <source>
        <strain evidence="2 3">FMV-PI01</strain>
    </source>
</reference>
<evidence type="ECO:0000256" key="1">
    <source>
        <dbReference type="SAM" id="SignalP"/>
    </source>
</evidence>
<name>A0A6L5WMF8_9BACT</name>
<dbReference type="Proteomes" id="UP000476338">
    <property type="component" value="Unassembled WGS sequence"/>
</dbReference>
<sequence length="423" mass="50084">MYRCKIIVKLIFCLLLSLKLNAKSFEEKMKFDQQENFLILKALFLDKELKHQESVETYKKLYNLTKNQEYLLEGLLIAYEKNLPSFVEIFKLGDKNLQNSVEFLKIKINHLVNINKLSQSLEVAKKIVALEKNSENYHILGSIQEYMGLNSSALQNYKISYEMDKNQDSLLKMAKMFLYKLNDEKSAIEILETHRRLNGCTQAICTVLADIYQQNKNYPSMIEIYQDLYEVTKKTVFLDYILEFYLYFKDTKRAKKILEKYNYQNKILIELYGYDNEFDKAIKKANESFKNTNDLEFLALEAMYLYEKNIPNISDNDLKEVVDKFSKSVPNLDMDIYDNFYGYVLIDHNIDINKGMEFVNKALLKQPNSPFYLDSLAWGYYKLNDCKKAYEVIKNINPNENNFFEHLDFKEHMNAINECLNKK</sequence>
<dbReference type="Gene3D" id="1.25.40.10">
    <property type="entry name" value="Tetratricopeptide repeat domain"/>
    <property type="match status" value="2"/>
</dbReference>
<dbReference type="InterPro" id="IPR011990">
    <property type="entry name" value="TPR-like_helical_dom_sf"/>
</dbReference>
<dbReference type="AlphaFoldDB" id="A0A6L5WMF8"/>
<accession>A0A6L5WMF8</accession>
<comment type="caution">
    <text evidence="2">The sequence shown here is derived from an EMBL/GenBank/DDBJ whole genome shotgun (WGS) entry which is preliminary data.</text>
</comment>
<keyword evidence="3" id="KW-1185">Reference proteome</keyword>
<protein>
    <recommendedName>
        <fullName evidence="4">ATP-dependent nuclease subunit B</fullName>
    </recommendedName>
</protein>
<gene>
    <name evidence="2" type="ORF">F1B92_07550</name>
</gene>
<reference evidence="2 3" key="2">
    <citation type="submission" date="2020-03" db="EMBL/GenBank/DDBJ databases">
        <title>Campylobacter portucalensis sp. nov., a new species of Campylobacter isolated from the reproductive tract of bulls.</title>
        <authorList>
            <person name="Silva M.F."/>
            <person name="Pereira G."/>
            <person name="Carneiro C."/>
            <person name="Hemphill A."/>
            <person name="Mateus L."/>
            <person name="Lopes-Da-Costa L."/>
            <person name="Silva E."/>
        </authorList>
    </citation>
    <scope>NUCLEOTIDE SEQUENCE [LARGE SCALE GENOMIC DNA]</scope>
    <source>
        <strain evidence="2 3">FMV-PI01</strain>
    </source>
</reference>
<organism evidence="2 3">
    <name type="scientific">Campylobacter portucalensis</name>
    <dbReference type="NCBI Taxonomy" id="2608384"/>
    <lineage>
        <taxon>Bacteria</taxon>
        <taxon>Pseudomonadati</taxon>
        <taxon>Campylobacterota</taxon>
        <taxon>Epsilonproteobacteria</taxon>
        <taxon>Campylobacterales</taxon>
        <taxon>Campylobacteraceae</taxon>
        <taxon>Campylobacter</taxon>
    </lineage>
</organism>
<evidence type="ECO:0000313" key="2">
    <source>
        <dbReference type="EMBL" id="MSN97013.1"/>
    </source>
</evidence>